<feature type="domain" description="GHMP kinase N-terminal" evidence="10">
    <location>
        <begin position="72"/>
        <end position="164"/>
    </location>
</feature>
<evidence type="ECO:0000256" key="8">
    <source>
        <dbReference type="ARBA" id="ARBA00032554"/>
    </source>
</evidence>
<evidence type="ECO:0000256" key="1">
    <source>
        <dbReference type="ARBA" id="ARBA00009684"/>
    </source>
</evidence>
<dbReference type="NCBIfam" id="NF002870">
    <property type="entry name" value="PRK03188.1"/>
    <property type="match status" value="1"/>
</dbReference>
<keyword evidence="5 9" id="KW-0547">Nucleotide-binding</keyword>
<feature type="active site" evidence="9">
    <location>
        <position position="12"/>
    </location>
</feature>
<dbReference type="Pfam" id="PF00288">
    <property type="entry name" value="GHMP_kinases_N"/>
    <property type="match status" value="1"/>
</dbReference>
<feature type="domain" description="GHMP kinase C-terminal" evidence="11">
    <location>
        <begin position="226"/>
        <end position="296"/>
    </location>
</feature>
<evidence type="ECO:0000313" key="12">
    <source>
        <dbReference type="EMBL" id="MBF4553112.1"/>
    </source>
</evidence>
<keyword evidence="7 9" id="KW-0067">ATP-binding</keyword>
<dbReference type="Gene3D" id="3.30.230.10">
    <property type="match status" value="1"/>
</dbReference>
<name>A0ABR9ZI42_9CORY</name>
<evidence type="ECO:0000259" key="10">
    <source>
        <dbReference type="Pfam" id="PF00288"/>
    </source>
</evidence>
<comment type="pathway">
    <text evidence="9">Isoprenoid biosynthesis; isopentenyl diphosphate biosynthesis via DXP pathway; isopentenyl diphosphate from 1-deoxy-D-xylulose 5-phosphate: step 3/6.</text>
</comment>
<evidence type="ECO:0000256" key="2">
    <source>
        <dbReference type="ARBA" id="ARBA00012052"/>
    </source>
</evidence>
<dbReference type="Proteomes" id="UP000635902">
    <property type="component" value="Unassembled WGS sequence"/>
</dbReference>
<dbReference type="HAMAP" id="MF_00061">
    <property type="entry name" value="IspE"/>
    <property type="match status" value="1"/>
</dbReference>
<dbReference type="Gene3D" id="3.30.70.890">
    <property type="entry name" value="GHMP kinase, C-terminal domain"/>
    <property type="match status" value="1"/>
</dbReference>
<dbReference type="InterPro" id="IPR004424">
    <property type="entry name" value="IspE"/>
</dbReference>
<dbReference type="PANTHER" id="PTHR43527">
    <property type="entry name" value="4-DIPHOSPHOCYTIDYL-2-C-METHYL-D-ERYTHRITOL KINASE, CHLOROPLASTIC"/>
    <property type="match status" value="1"/>
</dbReference>
<evidence type="ECO:0000313" key="13">
    <source>
        <dbReference type="Proteomes" id="UP000635902"/>
    </source>
</evidence>
<keyword evidence="6 9" id="KW-0418">Kinase</keyword>
<organism evidence="12 13">
    <name type="scientific">Corynebacterium suicordis DSM 45110</name>
    <dbReference type="NCBI Taxonomy" id="1121369"/>
    <lineage>
        <taxon>Bacteria</taxon>
        <taxon>Bacillati</taxon>
        <taxon>Actinomycetota</taxon>
        <taxon>Actinomycetes</taxon>
        <taxon>Mycobacteriales</taxon>
        <taxon>Corynebacteriaceae</taxon>
        <taxon>Corynebacterium</taxon>
    </lineage>
</organism>
<dbReference type="PIRSF" id="PIRSF010376">
    <property type="entry name" value="IspE"/>
    <property type="match status" value="1"/>
</dbReference>
<dbReference type="SUPFAM" id="SSF54211">
    <property type="entry name" value="Ribosomal protein S5 domain 2-like"/>
    <property type="match status" value="1"/>
</dbReference>
<dbReference type="InterPro" id="IPR036554">
    <property type="entry name" value="GHMP_kinase_C_sf"/>
</dbReference>
<evidence type="ECO:0000256" key="5">
    <source>
        <dbReference type="ARBA" id="ARBA00022741"/>
    </source>
</evidence>
<comment type="catalytic activity">
    <reaction evidence="9">
        <text>4-CDP-2-C-methyl-D-erythritol + ATP = 4-CDP-2-C-methyl-D-erythritol 2-phosphate + ADP + H(+)</text>
        <dbReference type="Rhea" id="RHEA:18437"/>
        <dbReference type="ChEBI" id="CHEBI:15378"/>
        <dbReference type="ChEBI" id="CHEBI:30616"/>
        <dbReference type="ChEBI" id="CHEBI:57823"/>
        <dbReference type="ChEBI" id="CHEBI:57919"/>
        <dbReference type="ChEBI" id="CHEBI:456216"/>
        <dbReference type="EC" id="2.7.1.148"/>
    </reaction>
</comment>
<sequence>MTMRVSAVAHGKINLHLGVSAAREDGYHDLETIFQSVALEERVDLQEVPPGEQVKVTVSGRDSHLVPTDPSNLAVRAVAAVQQWYARQTVSAVPQVSIHMHKGVPVAGGMAGGSADAAAALVAAIEFYGNQHPETSQLPAPEREEVHRMAAALGADVPFCVLGGTALGTGRGDELVSVMARGHYHWAIATDKRGLSTPKVFAQLDKMRESGRSLSKAGSSDELIRVLHSGDPEELAPLLVNDLQAPAISLLPSLRETLAAAQEAEALASIVSGSGPTIAMLCRDAEHAVDVATAVSVAGKASSTMTTFSPAGPARIITAHTEGE</sequence>
<proteinExistence type="inferred from homology"/>
<keyword evidence="4 9" id="KW-0808">Transferase</keyword>
<comment type="similarity">
    <text evidence="1 9">Belongs to the GHMP kinase family. IspE subfamily.</text>
</comment>
<dbReference type="InterPro" id="IPR020568">
    <property type="entry name" value="Ribosomal_Su5_D2-typ_SF"/>
</dbReference>
<protein>
    <recommendedName>
        <fullName evidence="3 9">4-diphosphocytidyl-2-C-methyl-D-erythritol kinase</fullName>
        <shortName evidence="9">CMK</shortName>
        <ecNumber evidence="2 9">2.7.1.148</ecNumber>
    </recommendedName>
    <alternativeName>
        <fullName evidence="8 9">4-(cytidine-5'-diphospho)-2-C-methyl-D-erythritol kinase</fullName>
    </alternativeName>
</protein>
<feature type="active site" evidence="9">
    <location>
        <position position="156"/>
    </location>
</feature>
<dbReference type="RefSeq" id="WP_194555954.1">
    <property type="nucleotide sequence ID" value="NZ_JADKMY010000001.1"/>
</dbReference>
<evidence type="ECO:0000256" key="7">
    <source>
        <dbReference type="ARBA" id="ARBA00022840"/>
    </source>
</evidence>
<evidence type="ECO:0000259" key="11">
    <source>
        <dbReference type="Pfam" id="PF08544"/>
    </source>
</evidence>
<dbReference type="EC" id="2.7.1.148" evidence="2 9"/>
<evidence type="ECO:0000256" key="6">
    <source>
        <dbReference type="ARBA" id="ARBA00022777"/>
    </source>
</evidence>
<keyword evidence="13" id="KW-1185">Reference proteome</keyword>
<gene>
    <name evidence="9" type="primary">ispE</name>
    <name evidence="12" type="ORF">IRY30_03310</name>
</gene>
<reference evidence="12 13" key="1">
    <citation type="submission" date="2020-10" db="EMBL/GenBank/DDBJ databases">
        <title>Novel species in genus Corynebacterium.</title>
        <authorList>
            <person name="Zhang G."/>
        </authorList>
    </citation>
    <scope>NUCLEOTIDE SEQUENCE [LARGE SCALE GENOMIC DNA]</scope>
    <source>
        <strain evidence="12 13">DSM 45110</strain>
    </source>
</reference>
<dbReference type="InterPro" id="IPR006204">
    <property type="entry name" value="GHMP_kinase_N_dom"/>
</dbReference>
<evidence type="ECO:0000256" key="3">
    <source>
        <dbReference type="ARBA" id="ARBA00017473"/>
    </source>
</evidence>
<evidence type="ECO:0000256" key="9">
    <source>
        <dbReference type="HAMAP-Rule" id="MF_00061"/>
    </source>
</evidence>
<accession>A0ABR9ZI42</accession>
<dbReference type="GO" id="GO:0050515">
    <property type="term" value="F:4-(cytidine 5'-diphospho)-2-C-methyl-D-erythritol kinase activity"/>
    <property type="evidence" value="ECO:0007669"/>
    <property type="project" value="UniProtKB-EC"/>
</dbReference>
<comment type="function">
    <text evidence="9">Catalyzes the phosphorylation of the position 2 hydroxy group of 4-diphosphocytidyl-2C-methyl-D-erythritol.</text>
</comment>
<dbReference type="Pfam" id="PF08544">
    <property type="entry name" value="GHMP_kinases_C"/>
    <property type="match status" value="1"/>
</dbReference>
<keyword evidence="9" id="KW-0414">Isoprene biosynthesis</keyword>
<comment type="caution">
    <text evidence="12">The sequence shown here is derived from an EMBL/GenBank/DDBJ whole genome shotgun (WGS) entry which is preliminary data.</text>
</comment>
<dbReference type="SUPFAM" id="SSF55060">
    <property type="entry name" value="GHMP Kinase, C-terminal domain"/>
    <property type="match status" value="1"/>
</dbReference>
<dbReference type="EMBL" id="JADKMY010000001">
    <property type="protein sequence ID" value="MBF4553112.1"/>
    <property type="molecule type" value="Genomic_DNA"/>
</dbReference>
<dbReference type="InterPro" id="IPR014721">
    <property type="entry name" value="Ribsml_uS5_D2-typ_fold_subgr"/>
</dbReference>
<evidence type="ECO:0000256" key="4">
    <source>
        <dbReference type="ARBA" id="ARBA00022679"/>
    </source>
</evidence>
<dbReference type="PANTHER" id="PTHR43527:SF2">
    <property type="entry name" value="4-DIPHOSPHOCYTIDYL-2-C-METHYL-D-ERYTHRITOL KINASE, CHLOROPLASTIC"/>
    <property type="match status" value="1"/>
</dbReference>
<feature type="binding site" evidence="9">
    <location>
        <begin position="105"/>
        <end position="115"/>
    </location>
    <ligand>
        <name>ATP</name>
        <dbReference type="ChEBI" id="CHEBI:30616"/>
    </ligand>
</feature>
<dbReference type="InterPro" id="IPR013750">
    <property type="entry name" value="GHMP_kinase_C_dom"/>
</dbReference>
<dbReference type="NCBIfam" id="TIGR00154">
    <property type="entry name" value="ispE"/>
    <property type="match status" value="1"/>
</dbReference>